<dbReference type="InParanoid" id="Q01Y51"/>
<sequence>MPALLAAAPSTDARIDELTIAFEDFRYRAPYKFGGKEVDRVTMLNVKCRVSTKGGKSASGAASMSMGNVWSFPAPNVAYDVTLAAMKALAEKIAGITRAFTGYAHPLDVNHALEPEYVKAGVEVTRELKLPLPVPKLCVLVTASPVDAAIHDAFGKLHGRSSYAVCGKDFVRHDLAHYLNDEFRGEYLDQYIARKPVPRVRMYHSVGASDALDRSELKKPVGDGLPETLEEWIPYNGVTAIKIKLNGADLAWDVDRVAAIDRVTSAAQAKRGFTDWVYSLDFNERCPNVQYLLDFEHQLKGKAASAFERVQYIEQPTARDLAADRKNTMFEAAKLRPVVIDESLTGLDTLLLARQMGYTGVALKACKGQSGSLLMAAAAQKYKMFRCVQDLTCPGAALVQSVGIAAHVPGTSAVEANAREYVPVANAGWEKKFPGIFVVKDGWMRTDGLDRPGLGTS</sequence>
<dbReference type="InterPro" id="IPR029065">
    <property type="entry name" value="Enolase_C-like"/>
</dbReference>
<accession>Q01Y51</accession>
<dbReference type="InterPro" id="IPR036849">
    <property type="entry name" value="Enolase-like_C_sf"/>
</dbReference>
<protein>
    <recommendedName>
        <fullName evidence="1">Enolase C-terminal domain-containing protein</fullName>
    </recommendedName>
</protein>
<dbReference type="STRING" id="234267.Acid_4453"/>
<evidence type="ECO:0000313" key="2">
    <source>
        <dbReference type="EMBL" id="ABJ85414.1"/>
    </source>
</evidence>
<dbReference type="eggNOG" id="COG4948">
    <property type="taxonomic scope" value="Bacteria"/>
</dbReference>
<dbReference type="AlphaFoldDB" id="Q01Y51"/>
<dbReference type="SUPFAM" id="SSF51604">
    <property type="entry name" value="Enolase C-terminal domain-like"/>
    <property type="match status" value="1"/>
</dbReference>
<dbReference type="KEGG" id="sus:Acid_4453"/>
<organism evidence="2">
    <name type="scientific">Solibacter usitatus (strain Ellin6076)</name>
    <dbReference type="NCBI Taxonomy" id="234267"/>
    <lineage>
        <taxon>Bacteria</taxon>
        <taxon>Pseudomonadati</taxon>
        <taxon>Acidobacteriota</taxon>
        <taxon>Terriglobia</taxon>
        <taxon>Bryobacterales</taxon>
        <taxon>Solibacteraceae</taxon>
        <taxon>Candidatus Solibacter</taxon>
    </lineage>
</organism>
<dbReference type="Gene3D" id="3.20.20.120">
    <property type="entry name" value="Enolase-like C-terminal domain"/>
    <property type="match status" value="1"/>
</dbReference>
<name>Q01Y51_SOLUE</name>
<gene>
    <name evidence="2" type="ordered locus">Acid_4453</name>
</gene>
<dbReference type="HOGENOM" id="CLU_585069_0_0_0"/>
<dbReference type="OrthoDB" id="243720at2"/>
<reference evidence="2" key="1">
    <citation type="submission" date="2006-10" db="EMBL/GenBank/DDBJ databases">
        <title>Complete sequence of Solibacter usitatus Ellin6076.</title>
        <authorList>
            <consortium name="US DOE Joint Genome Institute"/>
            <person name="Copeland A."/>
            <person name="Lucas S."/>
            <person name="Lapidus A."/>
            <person name="Barry K."/>
            <person name="Detter J.C."/>
            <person name="Glavina del Rio T."/>
            <person name="Hammon N."/>
            <person name="Israni S."/>
            <person name="Dalin E."/>
            <person name="Tice H."/>
            <person name="Pitluck S."/>
            <person name="Thompson L.S."/>
            <person name="Brettin T."/>
            <person name="Bruce D."/>
            <person name="Han C."/>
            <person name="Tapia R."/>
            <person name="Gilna P."/>
            <person name="Schmutz J."/>
            <person name="Larimer F."/>
            <person name="Land M."/>
            <person name="Hauser L."/>
            <person name="Kyrpides N."/>
            <person name="Mikhailova N."/>
            <person name="Janssen P.H."/>
            <person name="Kuske C.R."/>
            <person name="Richardson P."/>
        </authorList>
    </citation>
    <scope>NUCLEOTIDE SEQUENCE</scope>
    <source>
        <strain evidence="2">Ellin6076</strain>
    </source>
</reference>
<dbReference type="SMR" id="Q01Y51"/>
<dbReference type="Pfam" id="PF13378">
    <property type="entry name" value="MR_MLE_C"/>
    <property type="match status" value="1"/>
</dbReference>
<dbReference type="EMBL" id="CP000473">
    <property type="protein sequence ID" value="ABJ85414.1"/>
    <property type="molecule type" value="Genomic_DNA"/>
</dbReference>
<evidence type="ECO:0000259" key="1">
    <source>
        <dbReference type="Pfam" id="PF13378"/>
    </source>
</evidence>
<proteinExistence type="predicted"/>
<feature type="domain" description="Enolase C-terminal" evidence="1">
    <location>
        <begin position="229"/>
        <end position="456"/>
    </location>
</feature>